<comment type="caution">
    <text evidence="2">The sequence shown here is derived from an EMBL/GenBank/DDBJ whole genome shotgun (WGS) entry which is preliminary data.</text>
</comment>
<proteinExistence type="predicted"/>
<gene>
    <name evidence="2" type="ORF">BJY16_008740</name>
</gene>
<evidence type="ECO:0000256" key="1">
    <source>
        <dbReference type="SAM" id="Phobius"/>
    </source>
</evidence>
<reference evidence="2 3" key="1">
    <citation type="submission" date="2020-08" db="EMBL/GenBank/DDBJ databases">
        <title>Sequencing the genomes of 1000 actinobacteria strains.</title>
        <authorList>
            <person name="Klenk H.-P."/>
        </authorList>
    </citation>
    <scope>NUCLEOTIDE SEQUENCE [LARGE SCALE GENOMIC DNA]</scope>
    <source>
        <strain evidence="2 3">DSM 45809</strain>
    </source>
</reference>
<keyword evidence="1" id="KW-0812">Transmembrane</keyword>
<feature type="transmembrane region" description="Helical" evidence="1">
    <location>
        <begin position="28"/>
        <end position="49"/>
    </location>
</feature>
<name>A0A7W7H765_9ACTN</name>
<dbReference type="EMBL" id="JACHNB010000001">
    <property type="protein sequence ID" value="MBB4745281.1"/>
    <property type="molecule type" value="Genomic_DNA"/>
</dbReference>
<keyword evidence="1" id="KW-1133">Transmembrane helix</keyword>
<accession>A0A7W7H765</accession>
<dbReference type="AlphaFoldDB" id="A0A7W7H765"/>
<dbReference type="Proteomes" id="UP000546162">
    <property type="component" value="Unassembled WGS sequence"/>
</dbReference>
<sequence length="64" mass="6866">MRGADRLHGAEHRSVEVNFLWTDTNLPLALALLSAAVSATILAVVIGTARIAPPRHLYRPGHGN</sequence>
<evidence type="ECO:0000313" key="2">
    <source>
        <dbReference type="EMBL" id="MBB4745281.1"/>
    </source>
</evidence>
<keyword evidence="1" id="KW-0472">Membrane</keyword>
<protein>
    <submittedName>
        <fullName evidence="2">Putative integral membrane protein</fullName>
    </submittedName>
</protein>
<organism evidence="2 3">
    <name type="scientific">Actinoplanes octamycinicus</name>
    <dbReference type="NCBI Taxonomy" id="135948"/>
    <lineage>
        <taxon>Bacteria</taxon>
        <taxon>Bacillati</taxon>
        <taxon>Actinomycetota</taxon>
        <taxon>Actinomycetes</taxon>
        <taxon>Micromonosporales</taxon>
        <taxon>Micromonosporaceae</taxon>
        <taxon>Actinoplanes</taxon>
    </lineage>
</organism>
<dbReference type="RefSeq" id="WP_185045554.1">
    <property type="nucleotide sequence ID" value="NZ_BAABFG010000005.1"/>
</dbReference>
<keyword evidence="3" id="KW-1185">Reference proteome</keyword>
<evidence type="ECO:0000313" key="3">
    <source>
        <dbReference type="Proteomes" id="UP000546162"/>
    </source>
</evidence>